<dbReference type="Proteomes" id="UP000597656">
    <property type="component" value="Unassembled WGS sequence"/>
</dbReference>
<feature type="transmembrane region" description="Helical" evidence="2">
    <location>
        <begin position="49"/>
        <end position="67"/>
    </location>
</feature>
<name>A0ABQ2IRC2_9PSEU</name>
<reference evidence="4" key="1">
    <citation type="journal article" date="2019" name="Int. J. Syst. Evol. Microbiol.">
        <title>The Global Catalogue of Microorganisms (GCM) 10K type strain sequencing project: providing services to taxonomists for standard genome sequencing and annotation.</title>
        <authorList>
            <consortium name="The Broad Institute Genomics Platform"/>
            <consortium name="The Broad Institute Genome Sequencing Center for Infectious Disease"/>
            <person name="Wu L."/>
            <person name="Ma J."/>
        </authorList>
    </citation>
    <scope>NUCLEOTIDE SEQUENCE [LARGE SCALE GENOMIC DNA]</scope>
    <source>
        <strain evidence="4">CGMCC 4.7319</strain>
    </source>
</reference>
<gene>
    <name evidence="3" type="ORF">GCM10011609_74090</name>
</gene>
<keyword evidence="2" id="KW-0472">Membrane</keyword>
<dbReference type="EMBL" id="BMNC01000017">
    <property type="protein sequence ID" value="GGN21961.1"/>
    <property type="molecule type" value="Genomic_DNA"/>
</dbReference>
<accession>A0ABQ2IRC2</accession>
<sequence>MSPWTMPLVSAAVLLLTGAVLVALWLWVNRQSWTDQEKRTLAQLEVVKVASGIALGGGGLFTLYLAARRQRTQEEAQADINADAEARRITELYTKAVQQLGDDKAPVRLGGLYALERLGQQQPDQRQTIVNVLCAYLRMPYTPPPERAARSAKGVHRPLLRNSGRRAGIRRPEGQSPAAGLVDAQQERDVRLTAQRILVAHLKRGGESWGELDINLDGAVLIDFRVSDGLFRAATFRGATFIGDMYFLGIFTGFVSFAGASFVDEANFGGTFRGVTRFSEVFFGGEVAFSGVSFAGYVTSFAGASFAADAIFGETEFVGRTHFRDSAFSGRAGFASAWVGESAIEPGSSWPAGWTVSGEATSRPGRDGHDGQWFRLVRTSSAAPPRPPTARS</sequence>
<organism evidence="3 4">
    <name type="scientific">Lentzea pudingi</name>
    <dbReference type="NCBI Taxonomy" id="1789439"/>
    <lineage>
        <taxon>Bacteria</taxon>
        <taxon>Bacillati</taxon>
        <taxon>Actinomycetota</taxon>
        <taxon>Actinomycetes</taxon>
        <taxon>Pseudonocardiales</taxon>
        <taxon>Pseudonocardiaceae</taxon>
        <taxon>Lentzea</taxon>
    </lineage>
</organism>
<comment type="caution">
    <text evidence="3">The sequence shown here is derived from an EMBL/GenBank/DDBJ whole genome shotgun (WGS) entry which is preliminary data.</text>
</comment>
<evidence type="ECO:0000256" key="2">
    <source>
        <dbReference type="SAM" id="Phobius"/>
    </source>
</evidence>
<keyword evidence="2" id="KW-1133">Transmembrane helix</keyword>
<evidence type="ECO:0000313" key="3">
    <source>
        <dbReference type="EMBL" id="GGN21961.1"/>
    </source>
</evidence>
<evidence type="ECO:0000256" key="1">
    <source>
        <dbReference type="SAM" id="MobiDB-lite"/>
    </source>
</evidence>
<keyword evidence="2" id="KW-0812">Transmembrane</keyword>
<proteinExistence type="predicted"/>
<keyword evidence="4" id="KW-1185">Reference proteome</keyword>
<feature type="transmembrane region" description="Helical" evidence="2">
    <location>
        <begin position="6"/>
        <end position="28"/>
    </location>
</feature>
<evidence type="ECO:0000313" key="4">
    <source>
        <dbReference type="Proteomes" id="UP000597656"/>
    </source>
</evidence>
<evidence type="ECO:0008006" key="5">
    <source>
        <dbReference type="Google" id="ProtNLM"/>
    </source>
</evidence>
<protein>
    <recommendedName>
        <fullName evidence="5">Pentapeptide repeat-containing protein</fullName>
    </recommendedName>
</protein>
<feature type="region of interest" description="Disordered" evidence="1">
    <location>
        <begin position="350"/>
        <end position="392"/>
    </location>
</feature>